<protein>
    <submittedName>
        <fullName evidence="2">Helix-turn-helix transcriptional regulator</fullName>
    </submittedName>
</protein>
<dbReference type="InterPro" id="IPR011991">
    <property type="entry name" value="ArsR-like_HTH"/>
</dbReference>
<sequence>MDVRRLDDAAHMRALAHPTRLRIVGLLRSGGPQTAAMLGEQVDEAPGTISYHCGRLATAGFIEPAPELGTDRRERWWRATAQHTSWNLADAFDDPDRMLAATALDHTVAQAYADEYRAFIDHVPALGREWVAASNSGDRVLRLTVDELRDLGAELQGVLDRWEAVSADHVAGDGSERVTAVVQSYRSARP</sequence>
<dbReference type="Pfam" id="PF12840">
    <property type="entry name" value="HTH_20"/>
    <property type="match status" value="1"/>
</dbReference>
<dbReference type="AlphaFoldDB" id="A0A850DZ52"/>
<dbReference type="GO" id="GO:0003700">
    <property type="term" value="F:DNA-binding transcription factor activity"/>
    <property type="evidence" value="ECO:0007669"/>
    <property type="project" value="InterPro"/>
</dbReference>
<dbReference type="InterPro" id="IPR036388">
    <property type="entry name" value="WH-like_DNA-bd_sf"/>
</dbReference>
<dbReference type="EMBL" id="JABMCG010000126">
    <property type="protein sequence ID" value="NUU29678.1"/>
    <property type="molecule type" value="Genomic_DNA"/>
</dbReference>
<dbReference type="SUPFAM" id="SSF46785">
    <property type="entry name" value="Winged helix' DNA-binding domain"/>
    <property type="match status" value="1"/>
</dbReference>
<organism evidence="2 3">
    <name type="scientific">Curtobacterium citreum</name>
    <dbReference type="NCBI Taxonomy" id="2036"/>
    <lineage>
        <taxon>Bacteria</taxon>
        <taxon>Bacillati</taxon>
        <taxon>Actinomycetota</taxon>
        <taxon>Actinomycetes</taxon>
        <taxon>Micrococcales</taxon>
        <taxon>Microbacteriaceae</taxon>
        <taxon>Curtobacterium</taxon>
    </lineage>
</organism>
<dbReference type="CDD" id="cd00090">
    <property type="entry name" value="HTH_ARSR"/>
    <property type="match status" value="1"/>
</dbReference>
<dbReference type="InterPro" id="IPR036390">
    <property type="entry name" value="WH_DNA-bd_sf"/>
</dbReference>
<accession>A0A850DZ52</accession>
<evidence type="ECO:0000313" key="2">
    <source>
        <dbReference type="EMBL" id="NUU29678.1"/>
    </source>
</evidence>
<name>A0A850DZ52_9MICO</name>
<dbReference type="RefSeq" id="WP_175326863.1">
    <property type="nucleotide sequence ID" value="NZ_BAAAWP010000001.1"/>
</dbReference>
<dbReference type="SMART" id="SM00418">
    <property type="entry name" value="HTH_ARSR"/>
    <property type="match status" value="1"/>
</dbReference>
<comment type="caution">
    <text evidence="2">The sequence shown here is derived from an EMBL/GenBank/DDBJ whole genome shotgun (WGS) entry which is preliminary data.</text>
</comment>
<gene>
    <name evidence="2" type="ORF">HP467_16430</name>
</gene>
<evidence type="ECO:0000259" key="1">
    <source>
        <dbReference type="SMART" id="SM00418"/>
    </source>
</evidence>
<reference evidence="2 3" key="1">
    <citation type="submission" date="2020-05" db="EMBL/GenBank/DDBJ databases">
        <title>Genome Sequencing of Type Strains.</title>
        <authorList>
            <person name="Lemaire J.F."/>
            <person name="Inderbitzin P."/>
            <person name="Gregorio O.A."/>
            <person name="Collins S.B."/>
            <person name="Wespe N."/>
            <person name="Knight-Connoni V."/>
        </authorList>
    </citation>
    <scope>NUCLEOTIDE SEQUENCE [LARGE SCALE GENOMIC DNA]</scope>
    <source>
        <strain evidence="2 3">DSM 20512</strain>
    </source>
</reference>
<dbReference type="Gene3D" id="1.10.10.10">
    <property type="entry name" value="Winged helix-like DNA-binding domain superfamily/Winged helix DNA-binding domain"/>
    <property type="match status" value="1"/>
</dbReference>
<dbReference type="Proteomes" id="UP000539146">
    <property type="component" value="Unassembled WGS sequence"/>
</dbReference>
<evidence type="ECO:0000313" key="3">
    <source>
        <dbReference type="Proteomes" id="UP000539146"/>
    </source>
</evidence>
<feature type="domain" description="HTH arsR-type" evidence="1">
    <location>
        <begin position="10"/>
        <end position="104"/>
    </location>
</feature>
<proteinExistence type="predicted"/>
<dbReference type="InterPro" id="IPR001845">
    <property type="entry name" value="HTH_ArsR_DNA-bd_dom"/>
</dbReference>